<dbReference type="Gene3D" id="2.40.30.170">
    <property type="match status" value="1"/>
</dbReference>
<organism evidence="8 9">
    <name type="scientific">Thiohalophilus thiocyanatoxydans</name>
    <dbReference type="NCBI Taxonomy" id="381308"/>
    <lineage>
        <taxon>Bacteria</taxon>
        <taxon>Pseudomonadati</taxon>
        <taxon>Pseudomonadota</taxon>
        <taxon>Gammaproteobacteria</taxon>
        <taxon>Thiohalomonadales</taxon>
        <taxon>Thiohalophilaceae</taxon>
        <taxon>Thiohalophilus</taxon>
    </lineage>
</organism>
<feature type="region of interest" description="Disordered" evidence="3">
    <location>
        <begin position="34"/>
        <end position="58"/>
    </location>
</feature>
<comment type="similarity">
    <text evidence="1">Belongs to the membrane fusion protein (MFP) (TC 8.A.1) family.</text>
</comment>
<reference evidence="8 9" key="1">
    <citation type="submission" date="2019-03" db="EMBL/GenBank/DDBJ databases">
        <title>Genomic Encyclopedia of Type Strains, Phase IV (KMG-IV): sequencing the most valuable type-strain genomes for metagenomic binning, comparative biology and taxonomic classification.</title>
        <authorList>
            <person name="Goeker M."/>
        </authorList>
    </citation>
    <scope>NUCLEOTIDE SEQUENCE [LARGE SCALE GENOMIC DNA]</scope>
    <source>
        <strain evidence="8 9">DSM 16326</strain>
    </source>
</reference>
<dbReference type="OrthoDB" id="9768185at2"/>
<protein>
    <submittedName>
        <fullName evidence="8">Cobalt-zinc-cadmium efflux system membrane fusion protein</fullName>
    </submittedName>
</protein>
<dbReference type="InterPro" id="IPR058649">
    <property type="entry name" value="CzcB_C"/>
</dbReference>
<dbReference type="Gene3D" id="2.40.420.20">
    <property type="match status" value="1"/>
</dbReference>
<dbReference type="InterPro" id="IPR051909">
    <property type="entry name" value="MFP_Cation_Efflux"/>
</dbReference>
<keyword evidence="2" id="KW-0813">Transport</keyword>
<dbReference type="GO" id="GO:0060003">
    <property type="term" value="P:copper ion export"/>
    <property type="evidence" value="ECO:0007669"/>
    <property type="project" value="TreeGrafter"/>
</dbReference>
<dbReference type="InterPro" id="IPR058646">
    <property type="entry name" value="CzcB_N"/>
</dbReference>
<dbReference type="Pfam" id="PF25954">
    <property type="entry name" value="Beta-barrel_RND_2"/>
    <property type="match status" value="1"/>
</dbReference>
<dbReference type="Pfam" id="PF25971">
    <property type="entry name" value="CzcB_N"/>
    <property type="match status" value="1"/>
</dbReference>
<feature type="domain" description="CusB-like beta-barrel" evidence="4">
    <location>
        <begin position="271"/>
        <end position="341"/>
    </location>
</feature>
<dbReference type="InterPro" id="IPR058792">
    <property type="entry name" value="Beta-barrel_RND_2"/>
</dbReference>
<dbReference type="Proteomes" id="UP000294914">
    <property type="component" value="Unassembled WGS sequence"/>
</dbReference>
<dbReference type="SUPFAM" id="SSF111369">
    <property type="entry name" value="HlyD-like secretion proteins"/>
    <property type="match status" value="1"/>
</dbReference>
<evidence type="ECO:0000259" key="6">
    <source>
        <dbReference type="Pfam" id="PF25973"/>
    </source>
</evidence>
<evidence type="ECO:0000313" key="8">
    <source>
        <dbReference type="EMBL" id="TDY02852.1"/>
    </source>
</evidence>
<dbReference type="FunFam" id="2.40.30.170:FF:000010">
    <property type="entry name" value="Efflux RND transporter periplasmic adaptor subunit"/>
    <property type="match status" value="1"/>
</dbReference>
<dbReference type="Pfam" id="PF25975">
    <property type="entry name" value="CzcB_C"/>
    <property type="match status" value="1"/>
</dbReference>
<comment type="caution">
    <text evidence="8">The sequence shown here is derived from an EMBL/GenBank/DDBJ whole genome shotgun (WGS) entry which is preliminary data.</text>
</comment>
<gene>
    <name evidence="8" type="ORF">EDC23_1236</name>
</gene>
<evidence type="ECO:0000256" key="1">
    <source>
        <dbReference type="ARBA" id="ARBA00009477"/>
    </source>
</evidence>
<feature type="domain" description="CzcB-like barrel-sandwich hybrid" evidence="6">
    <location>
        <begin position="199"/>
        <end position="268"/>
    </location>
</feature>
<evidence type="ECO:0000256" key="3">
    <source>
        <dbReference type="SAM" id="MobiDB-lite"/>
    </source>
</evidence>
<evidence type="ECO:0000256" key="2">
    <source>
        <dbReference type="ARBA" id="ARBA00022448"/>
    </source>
</evidence>
<dbReference type="PANTHER" id="PTHR30097">
    <property type="entry name" value="CATION EFFLUX SYSTEM PROTEIN CUSB"/>
    <property type="match status" value="1"/>
</dbReference>
<evidence type="ECO:0000259" key="5">
    <source>
        <dbReference type="Pfam" id="PF25971"/>
    </source>
</evidence>
<evidence type="ECO:0000259" key="7">
    <source>
        <dbReference type="Pfam" id="PF25975"/>
    </source>
</evidence>
<dbReference type="GO" id="GO:0030288">
    <property type="term" value="C:outer membrane-bounded periplasmic space"/>
    <property type="evidence" value="ECO:0007669"/>
    <property type="project" value="TreeGrafter"/>
</dbReference>
<feature type="domain" description="CzcB N-terminal" evidence="5">
    <location>
        <begin position="58"/>
        <end position="149"/>
    </location>
</feature>
<feature type="domain" description="CzcB-like C-terminal circularly permuted SH3-like" evidence="7">
    <location>
        <begin position="352"/>
        <end position="412"/>
    </location>
</feature>
<dbReference type="AlphaFoldDB" id="A0A4R8IPJ6"/>
<name>A0A4R8IPJ6_9GAMM</name>
<evidence type="ECO:0000313" key="9">
    <source>
        <dbReference type="Proteomes" id="UP000294914"/>
    </source>
</evidence>
<dbReference type="EMBL" id="SOQX01000002">
    <property type="protein sequence ID" value="TDY02852.1"/>
    <property type="molecule type" value="Genomic_DNA"/>
</dbReference>
<dbReference type="RefSeq" id="WP_134082114.1">
    <property type="nucleotide sequence ID" value="NZ_SOQX01000002.1"/>
</dbReference>
<dbReference type="PANTHER" id="PTHR30097:SF4">
    <property type="entry name" value="SLR6042 PROTEIN"/>
    <property type="match status" value="1"/>
</dbReference>
<dbReference type="GO" id="GO:0015679">
    <property type="term" value="P:plasma membrane copper ion transport"/>
    <property type="evidence" value="ECO:0007669"/>
    <property type="project" value="TreeGrafter"/>
</dbReference>
<keyword evidence="9" id="KW-1185">Reference proteome</keyword>
<proteinExistence type="inferred from homology"/>
<sequence length="424" mass="46720">MSLPKKSPAIAIAVIALLALAVLLVMVLDKPESTAAGNTSAHGGQADHEEVPRGPQGGRLLEQDNFALELTIVEQGVPPEYHVYAYADGEPLDPDNVDLTITLDRLGGRQDRIGFKPFEDYLRGQQTVVEPHSFDVTVEASYQGEEYRWQFDNHEGRTTIPNAMAELSGIATETAGPQTLERVVTLHGRVQVDPDRLSQLRARFPGVVQSIEGDLGTRVKQGETLAVIQSNESLQNYTLKAPIDGVIVKRNLQIGQATGDAVLFVIADLSQVWVQLDVFGRDTEQVEVGQTVHVGNLEGYEREGVIDWISPLAEHASQSVRARIVLDNPDGRLRPGQFVHGEVVVEQEEVPLAVRHSAIQDFRDFKVVYAKFDDTYEVRMLELGRRDAQWVEVLGGLEPGTPYVTQNSYLIKADIEKSGATHAH</sequence>
<dbReference type="GO" id="GO:0046914">
    <property type="term" value="F:transition metal ion binding"/>
    <property type="evidence" value="ECO:0007669"/>
    <property type="project" value="TreeGrafter"/>
</dbReference>
<evidence type="ECO:0000259" key="4">
    <source>
        <dbReference type="Pfam" id="PF25954"/>
    </source>
</evidence>
<dbReference type="InterPro" id="IPR058647">
    <property type="entry name" value="BSH_CzcB-like"/>
</dbReference>
<accession>A0A4R8IPJ6</accession>
<dbReference type="Gene3D" id="2.40.50.100">
    <property type="match status" value="1"/>
</dbReference>
<dbReference type="Pfam" id="PF25973">
    <property type="entry name" value="BSH_CzcB"/>
    <property type="match status" value="1"/>
</dbReference>